<dbReference type="Pfam" id="PF00664">
    <property type="entry name" value="ABC_membrane"/>
    <property type="match status" value="1"/>
</dbReference>
<dbReference type="PROSITE" id="PS50893">
    <property type="entry name" value="ABC_TRANSPORTER_2"/>
    <property type="match status" value="1"/>
</dbReference>
<comment type="function">
    <text evidence="7">Part of an ABC transporter complex. Transmembrane domains (TMD) form a pore in the inner membrane and the ATP-binding domain (NBD) is responsible for energy generation.</text>
</comment>
<dbReference type="KEGG" id="mpar:F7D14_08960"/>
<feature type="transmembrane region" description="Helical" evidence="8">
    <location>
        <begin position="87"/>
        <end position="107"/>
    </location>
</feature>
<proteinExistence type="predicted"/>
<protein>
    <submittedName>
        <fullName evidence="11">ABC transporter ATP-binding protein</fullName>
    </submittedName>
</protein>
<feature type="domain" description="ABC transporter" evidence="9">
    <location>
        <begin position="366"/>
        <end position="599"/>
    </location>
</feature>
<dbReference type="SUPFAM" id="SSF90123">
    <property type="entry name" value="ABC transporter transmembrane region"/>
    <property type="match status" value="1"/>
</dbReference>
<dbReference type="GO" id="GO:0015421">
    <property type="term" value="F:ABC-type oligopeptide transporter activity"/>
    <property type="evidence" value="ECO:0007669"/>
    <property type="project" value="TreeGrafter"/>
</dbReference>
<dbReference type="InterPro" id="IPR011527">
    <property type="entry name" value="ABC1_TM_dom"/>
</dbReference>
<keyword evidence="12" id="KW-1185">Reference proteome</keyword>
<evidence type="ECO:0000256" key="1">
    <source>
        <dbReference type="ARBA" id="ARBA00004651"/>
    </source>
</evidence>
<feature type="transmembrane region" description="Helical" evidence="8">
    <location>
        <begin position="50"/>
        <end position="75"/>
    </location>
</feature>
<dbReference type="PROSITE" id="PS50929">
    <property type="entry name" value="ABC_TM1F"/>
    <property type="match status" value="1"/>
</dbReference>
<keyword evidence="3" id="KW-0547">Nucleotide-binding</keyword>
<evidence type="ECO:0000259" key="9">
    <source>
        <dbReference type="PROSITE" id="PS50893"/>
    </source>
</evidence>
<evidence type="ECO:0000256" key="8">
    <source>
        <dbReference type="SAM" id="Phobius"/>
    </source>
</evidence>
<evidence type="ECO:0000256" key="6">
    <source>
        <dbReference type="ARBA" id="ARBA00023136"/>
    </source>
</evidence>
<dbReference type="GO" id="GO:0005524">
    <property type="term" value="F:ATP binding"/>
    <property type="evidence" value="ECO:0007669"/>
    <property type="project" value="UniProtKB-KW"/>
</dbReference>
<dbReference type="Proteomes" id="UP000422569">
    <property type="component" value="Chromosome"/>
</dbReference>
<evidence type="ECO:0000313" key="11">
    <source>
        <dbReference type="EMBL" id="QGM99631.1"/>
    </source>
</evidence>
<dbReference type="PANTHER" id="PTHR43394:SF1">
    <property type="entry name" value="ATP-BINDING CASSETTE SUB-FAMILY B MEMBER 10, MITOCHONDRIAL"/>
    <property type="match status" value="1"/>
</dbReference>
<feature type="transmembrane region" description="Helical" evidence="8">
    <location>
        <begin position="299"/>
        <end position="317"/>
    </location>
</feature>
<dbReference type="InterPro" id="IPR036640">
    <property type="entry name" value="ABC1_TM_sf"/>
</dbReference>
<dbReference type="SUPFAM" id="SSF52540">
    <property type="entry name" value="P-loop containing nucleoside triphosphate hydrolases"/>
    <property type="match status" value="1"/>
</dbReference>
<reference evidence="11 12" key="1">
    <citation type="submission" date="2019-09" db="EMBL/GenBank/DDBJ databases">
        <title>Isolation and complete genome sequencing of Methylocystis species.</title>
        <authorList>
            <person name="Rumah B.L."/>
            <person name="Stead C.E."/>
            <person name="Stevens B.C."/>
            <person name="Minton N.P."/>
            <person name="Grosse-Honebrink A."/>
            <person name="Zhang Y."/>
        </authorList>
    </citation>
    <scope>NUCLEOTIDE SEQUENCE [LARGE SCALE GENOMIC DNA]</scope>
    <source>
        <strain evidence="11 12">BRCS2</strain>
    </source>
</reference>
<evidence type="ECO:0000256" key="5">
    <source>
        <dbReference type="ARBA" id="ARBA00022989"/>
    </source>
</evidence>
<dbReference type="FunFam" id="3.40.50.300:FF:000218">
    <property type="entry name" value="Multidrug ABC transporter ATP-binding protein"/>
    <property type="match status" value="1"/>
</dbReference>
<keyword evidence="6 8" id="KW-0472">Membrane</keyword>
<feature type="transmembrane region" description="Helical" evidence="8">
    <location>
        <begin position="191"/>
        <end position="210"/>
    </location>
</feature>
<organism evidence="11 12">
    <name type="scientific">Methylocystis parvus</name>
    <dbReference type="NCBI Taxonomy" id="134"/>
    <lineage>
        <taxon>Bacteria</taxon>
        <taxon>Pseudomonadati</taxon>
        <taxon>Pseudomonadota</taxon>
        <taxon>Alphaproteobacteria</taxon>
        <taxon>Hyphomicrobiales</taxon>
        <taxon>Methylocystaceae</taxon>
        <taxon>Methylocystis</taxon>
    </lineage>
</organism>
<evidence type="ECO:0000313" key="12">
    <source>
        <dbReference type="Proteomes" id="UP000422569"/>
    </source>
</evidence>
<name>A0A6B8MA36_9HYPH</name>
<dbReference type="Gene3D" id="1.20.1560.10">
    <property type="entry name" value="ABC transporter type 1, transmembrane domain"/>
    <property type="match status" value="1"/>
</dbReference>
<feature type="domain" description="ABC transmembrane type-1" evidence="10">
    <location>
        <begin position="51"/>
        <end position="332"/>
    </location>
</feature>
<dbReference type="InterPro" id="IPR003593">
    <property type="entry name" value="AAA+_ATPase"/>
</dbReference>
<dbReference type="GO" id="GO:0005886">
    <property type="term" value="C:plasma membrane"/>
    <property type="evidence" value="ECO:0007669"/>
    <property type="project" value="UniProtKB-SubCell"/>
</dbReference>
<evidence type="ECO:0000256" key="7">
    <source>
        <dbReference type="ARBA" id="ARBA00024725"/>
    </source>
</evidence>
<dbReference type="InterPro" id="IPR003439">
    <property type="entry name" value="ABC_transporter-like_ATP-bd"/>
</dbReference>
<gene>
    <name evidence="11" type="ORF">F7D14_08960</name>
</gene>
<dbReference type="GO" id="GO:0016887">
    <property type="term" value="F:ATP hydrolysis activity"/>
    <property type="evidence" value="ECO:0007669"/>
    <property type="project" value="InterPro"/>
</dbReference>
<dbReference type="CDD" id="cd18545">
    <property type="entry name" value="ABC_6TM_YknV_like"/>
    <property type="match status" value="1"/>
</dbReference>
<evidence type="ECO:0000256" key="4">
    <source>
        <dbReference type="ARBA" id="ARBA00022840"/>
    </source>
</evidence>
<evidence type="ECO:0000259" key="10">
    <source>
        <dbReference type="PROSITE" id="PS50929"/>
    </source>
</evidence>
<dbReference type="EMBL" id="CP044331">
    <property type="protein sequence ID" value="QGM99631.1"/>
    <property type="molecule type" value="Genomic_DNA"/>
</dbReference>
<dbReference type="PANTHER" id="PTHR43394">
    <property type="entry name" value="ATP-DEPENDENT PERMEASE MDL1, MITOCHONDRIAL"/>
    <property type="match status" value="1"/>
</dbReference>
<evidence type="ECO:0000256" key="3">
    <source>
        <dbReference type="ARBA" id="ARBA00022741"/>
    </source>
</evidence>
<evidence type="ECO:0000256" key="2">
    <source>
        <dbReference type="ARBA" id="ARBA00022692"/>
    </source>
</evidence>
<keyword evidence="5 8" id="KW-1133">Transmembrane helix</keyword>
<dbReference type="Gene3D" id="3.40.50.300">
    <property type="entry name" value="P-loop containing nucleotide triphosphate hydrolases"/>
    <property type="match status" value="1"/>
</dbReference>
<dbReference type="Pfam" id="PF00005">
    <property type="entry name" value="ABC_tran"/>
    <property type="match status" value="1"/>
</dbReference>
<comment type="subcellular location">
    <subcellularLocation>
        <location evidence="1">Cell membrane</location>
        <topology evidence="1">Multi-pass membrane protein</topology>
    </subcellularLocation>
</comment>
<sequence>MELGGRAVGGGNFHGAPGTQSEVGEEIFVAIDSGIIRRIWPFVAPYKKELAFAVIAVLAFVATQVCIPYAIRLAVDSIVGKPGSFDLNSVLSAFVFLIILNAASSYLQETTAARLAQKVIFDLRKAMFVHLQKISLSFMDKTHVGRIMSRLQGDVNALQEFFETSIAATGDLVLLFGIIGMLLAMEWRLALLSLTVIPVLVAIRAVWLPWAKSAFSRARDTSSIVNGALAENIGGVRIVQGSRREAANLRDFSEKVDDNYRAHLAASFASQIMVPAVDILMGAATAVVIVIGGKMVSDGSIDIGVMVAFIFYVQRFFDPIRTVSMQYTMMQRATASGKRIFEVLDVPIALEDKPIAKNIAANELSLTFENVSFGYRPGRPVLKGVSFTVAPSEVVALVGPTGSGKTSIAALAHRFYDVWDGRVLINDIDVRDLKQASIGANVAIVLQDPFLFTGTVLENILYATAASREAAIDAARAVRAHEFIMSLPNGYDTHLEQRGQNLSIGQRQLLSFARALCADPKILILDEATASIDSFVEAEIQQALRTLLTGRTSIVIAHRLATVRDAHRIIVLRDGAILEQGSHTDLLNNDGVYAAMYRRNISSFDDD</sequence>
<feature type="transmembrane region" description="Helical" evidence="8">
    <location>
        <begin position="272"/>
        <end position="292"/>
    </location>
</feature>
<dbReference type="InterPro" id="IPR027417">
    <property type="entry name" value="P-loop_NTPase"/>
</dbReference>
<keyword evidence="2 8" id="KW-0812">Transmembrane</keyword>
<dbReference type="AlphaFoldDB" id="A0A6B8MA36"/>
<dbReference type="SMART" id="SM00382">
    <property type="entry name" value="AAA"/>
    <property type="match status" value="1"/>
</dbReference>
<accession>A0A6B8MA36</accession>
<keyword evidence="4 11" id="KW-0067">ATP-binding</keyword>
<dbReference type="InterPro" id="IPR039421">
    <property type="entry name" value="Type_1_exporter"/>
</dbReference>